<feature type="transmembrane region" description="Helical" evidence="8">
    <location>
        <begin position="861"/>
        <end position="880"/>
    </location>
</feature>
<comment type="caution">
    <text evidence="9">The sequence shown here is derived from an EMBL/GenBank/DDBJ whole genome shotgun (WGS) entry which is preliminary data.</text>
</comment>
<evidence type="ECO:0000256" key="8">
    <source>
        <dbReference type="SAM" id="Phobius"/>
    </source>
</evidence>
<sequence length="1033" mass="110539">MIARILQASFSRPGLTLVLALALSAFGAMAFRGLRRDVFPDLSAPIFNVIVQNPAMGAEELETAVAMPMEVALAGLPDVRRIRSTSQLGVTQVTVEFEPDADYYRSRQLVAERVAAANTELPPGTDTPLVSSLTGRLNEVFEFTLEAEPETVDLMTLRDLAEFEVKNRLLAVPGVAGVERLGGYLRQFQVQLDLEPMAARGVSLDEVEHALEGANLNASGGFVVQGPMEWTVRAVGRAQTLEDLRSTVVAMRGGTPVLLGDVADVREGPAVRRGLAHRLKGEVVSCRVIKQFGADTMRVAAGVREALTEVQQSLPKGVHLRVVYDQSELVGSALGGVSRAILLGAFLVVLVLFGLLGDWRAAIIVTLTLPLSLALAGLLLKATGIGINTMTLGGLAVAVGLLVDAAIIVTENIVHRLHTGADPQARRKEALSASVEVGRPITFATLIVVSVFIPLFAMTGIEGRMYQPLAATVVACLAASLALALTLVPVASGLFLRPRKQGQQEDVWLIRKVKAGYAPLLDACMRRAGRVRVVALAITVPALALAFAVGSDFMPRLDEGALLIQTMLPPEASLEEVDRLNHRMEDVLREFPEVEDVVRRTGRAERTEDPMPHTVSDVLVVLKPDRKKSLERLEAEMREAVEKVPGVSALFTTPLGMRIDEGLGGSPADVSVRIFGPDLETLAQLGERARAVMSRVEGVEDLRVEKLSGLPQLRIEVNRAAVARVGLTPGDVIRAVRVGLVGQEASQVWQGQRRFDLVLRLADHHRGDVTDLRNLLVDGHDGTRIPLSQLATIEETFGAGSVRREAGSRRIAVEAGVSGRDLGSTAAEIRERLSQELKLPTGYFIDVGGRVESQERAAQSLVMAIAVALLAVFVLLYLALGSLAEALVILATLPDAFVGGILALLIAGETWNVSSLVGLIGLFGIAVQNGLVLVSQTKSLMAEGKPFPEAVREASIGRVRPKLMTAGTAILGLLPLLVLPLHGTEIERPLAVVMVGGLLTSTVFTLLALPTFYALVHGVQERVGQRLAARRAP</sequence>
<proteinExistence type="inferred from homology"/>
<feature type="transmembrane region" description="Helical" evidence="8">
    <location>
        <begin position="887"/>
        <end position="907"/>
    </location>
</feature>
<feature type="transmembrane region" description="Helical" evidence="8">
    <location>
        <begin position="913"/>
        <end position="934"/>
    </location>
</feature>
<feature type="transmembrane region" description="Helical" evidence="8">
    <location>
        <begin position="963"/>
        <end position="983"/>
    </location>
</feature>
<dbReference type="NCBIfam" id="TIGR00914">
    <property type="entry name" value="2A0601"/>
    <property type="match status" value="1"/>
</dbReference>
<dbReference type="Gene3D" id="3.30.70.1430">
    <property type="entry name" value="Multidrug efflux transporter AcrB pore domain"/>
    <property type="match status" value="2"/>
</dbReference>
<dbReference type="PANTHER" id="PTHR32063:SF4">
    <property type="entry name" value="SLR6043 PROTEIN"/>
    <property type="match status" value="1"/>
</dbReference>
<dbReference type="Gene3D" id="3.30.70.1320">
    <property type="entry name" value="Multidrug efflux transporter AcrB pore domain like"/>
    <property type="match status" value="1"/>
</dbReference>
<dbReference type="InterPro" id="IPR004763">
    <property type="entry name" value="CusA-like"/>
</dbReference>
<dbReference type="Proteomes" id="UP001291309">
    <property type="component" value="Unassembled WGS sequence"/>
</dbReference>
<feature type="transmembrane region" description="Helical" evidence="8">
    <location>
        <begin position="435"/>
        <end position="457"/>
    </location>
</feature>
<evidence type="ECO:0000256" key="5">
    <source>
        <dbReference type="ARBA" id="ARBA00022692"/>
    </source>
</evidence>
<feature type="transmembrane region" description="Helical" evidence="8">
    <location>
        <begin position="392"/>
        <end position="414"/>
    </location>
</feature>
<keyword evidence="5 8" id="KW-0812">Transmembrane</keyword>
<dbReference type="InterPro" id="IPR001036">
    <property type="entry name" value="Acrflvin-R"/>
</dbReference>
<evidence type="ECO:0000256" key="2">
    <source>
        <dbReference type="ARBA" id="ARBA00010942"/>
    </source>
</evidence>
<keyword evidence="7 8" id="KW-0472">Membrane</keyword>
<evidence type="ECO:0000313" key="10">
    <source>
        <dbReference type="Proteomes" id="UP001291309"/>
    </source>
</evidence>
<evidence type="ECO:0000256" key="1">
    <source>
        <dbReference type="ARBA" id="ARBA00004651"/>
    </source>
</evidence>
<gene>
    <name evidence="9" type="ORF">SYV04_22200</name>
</gene>
<evidence type="ECO:0000313" key="9">
    <source>
        <dbReference type="EMBL" id="MDY7229142.1"/>
    </source>
</evidence>
<keyword evidence="6 8" id="KW-1133">Transmembrane helix</keyword>
<dbReference type="Pfam" id="PF00873">
    <property type="entry name" value="ACR_tran"/>
    <property type="match status" value="1"/>
</dbReference>
<comment type="subcellular location">
    <subcellularLocation>
        <location evidence="1">Cell membrane</location>
        <topology evidence="1">Multi-pass membrane protein</topology>
    </subcellularLocation>
</comment>
<evidence type="ECO:0000256" key="3">
    <source>
        <dbReference type="ARBA" id="ARBA00022448"/>
    </source>
</evidence>
<dbReference type="SUPFAM" id="SSF82693">
    <property type="entry name" value="Multidrug efflux transporter AcrB pore domain, PN1, PN2, PC1 and PC2 subdomains"/>
    <property type="match status" value="3"/>
</dbReference>
<evidence type="ECO:0000256" key="7">
    <source>
        <dbReference type="ARBA" id="ARBA00023136"/>
    </source>
</evidence>
<dbReference type="Gene3D" id="3.30.70.1440">
    <property type="entry name" value="Multidrug efflux transporter AcrB pore domain"/>
    <property type="match status" value="1"/>
</dbReference>
<dbReference type="Gene3D" id="3.30.2090.10">
    <property type="entry name" value="Multidrug efflux transporter AcrB TolC docking domain, DN and DC subdomains"/>
    <property type="match status" value="2"/>
</dbReference>
<keyword evidence="3" id="KW-0813">Transport</keyword>
<dbReference type="SUPFAM" id="SSF82714">
    <property type="entry name" value="Multidrug efflux transporter AcrB TolC docking domain, DN and DC subdomains"/>
    <property type="match status" value="2"/>
</dbReference>
<evidence type="ECO:0000256" key="4">
    <source>
        <dbReference type="ARBA" id="ARBA00022475"/>
    </source>
</evidence>
<dbReference type="RefSeq" id="WP_321547862.1">
    <property type="nucleotide sequence ID" value="NZ_JAXIVS010000007.1"/>
</dbReference>
<dbReference type="EMBL" id="JAXIVS010000007">
    <property type="protein sequence ID" value="MDY7229142.1"/>
    <property type="molecule type" value="Genomic_DNA"/>
</dbReference>
<dbReference type="Gene3D" id="1.20.1640.10">
    <property type="entry name" value="Multidrug efflux transporter AcrB transmembrane domain"/>
    <property type="match status" value="2"/>
</dbReference>
<organism evidence="9 10">
    <name type="scientific">Hyalangium rubrum</name>
    <dbReference type="NCBI Taxonomy" id="3103134"/>
    <lineage>
        <taxon>Bacteria</taxon>
        <taxon>Pseudomonadati</taxon>
        <taxon>Myxococcota</taxon>
        <taxon>Myxococcia</taxon>
        <taxon>Myxococcales</taxon>
        <taxon>Cystobacterineae</taxon>
        <taxon>Archangiaceae</taxon>
        <taxon>Hyalangium</taxon>
    </lineage>
</organism>
<feature type="transmembrane region" description="Helical" evidence="8">
    <location>
        <begin position="533"/>
        <end position="550"/>
    </location>
</feature>
<feature type="transmembrane region" description="Helical" evidence="8">
    <location>
        <begin position="989"/>
        <end position="1016"/>
    </location>
</feature>
<accession>A0ABU5H6P4</accession>
<name>A0ABU5H6P4_9BACT</name>
<evidence type="ECO:0000256" key="6">
    <source>
        <dbReference type="ARBA" id="ARBA00022989"/>
    </source>
</evidence>
<dbReference type="PANTHER" id="PTHR32063">
    <property type="match status" value="1"/>
</dbReference>
<comment type="similarity">
    <text evidence="2">Belongs to the resistance-nodulation-cell division (RND) (TC 2.A.6) family.</text>
</comment>
<protein>
    <submittedName>
        <fullName evidence="9">Efflux RND transporter permease subunit</fullName>
    </submittedName>
</protein>
<dbReference type="InterPro" id="IPR027463">
    <property type="entry name" value="AcrB_DN_DC_subdom"/>
</dbReference>
<reference evidence="9 10" key="1">
    <citation type="submission" date="2023-12" db="EMBL/GenBank/DDBJ databases">
        <title>the genome sequence of Hyalangium sp. s54d21.</title>
        <authorList>
            <person name="Zhang X."/>
        </authorList>
    </citation>
    <scope>NUCLEOTIDE SEQUENCE [LARGE SCALE GENOMIC DNA]</scope>
    <source>
        <strain evidence="10">s54d21</strain>
    </source>
</reference>
<feature type="transmembrane region" description="Helical" evidence="8">
    <location>
        <begin position="336"/>
        <end position="356"/>
    </location>
</feature>
<feature type="transmembrane region" description="Helical" evidence="8">
    <location>
        <begin position="361"/>
        <end position="380"/>
    </location>
</feature>
<dbReference type="SUPFAM" id="SSF82866">
    <property type="entry name" value="Multidrug efflux transporter AcrB transmembrane domain"/>
    <property type="match status" value="2"/>
</dbReference>
<keyword evidence="4" id="KW-1003">Cell membrane</keyword>
<keyword evidence="10" id="KW-1185">Reference proteome</keyword>
<feature type="transmembrane region" description="Helical" evidence="8">
    <location>
        <begin position="469"/>
        <end position="496"/>
    </location>
</feature>
<dbReference type="PRINTS" id="PR00702">
    <property type="entry name" value="ACRIFLAVINRP"/>
</dbReference>